<dbReference type="InterPro" id="IPR057207">
    <property type="entry name" value="FBXL15_LRR"/>
</dbReference>
<feature type="region of interest" description="Disordered" evidence="1">
    <location>
        <begin position="1"/>
        <end position="70"/>
    </location>
</feature>
<name>A0A418CR72_APHAT</name>
<dbReference type="InterPro" id="IPR006553">
    <property type="entry name" value="Leu-rich_rpt_Cys-con_subtyp"/>
</dbReference>
<dbReference type="SMART" id="SM00367">
    <property type="entry name" value="LRR_CC"/>
    <property type="match status" value="12"/>
</dbReference>
<dbReference type="EMBL" id="QUTG01006458">
    <property type="protein sequence ID" value="RHY84052.1"/>
    <property type="molecule type" value="Genomic_DNA"/>
</dbReference>
<dbReference type="Proteomes" id="UP000285712">
    <property type="component" value="Unassembled WGS sequence"/>
</dbReference>
<dbReference type="InterPro" id="IPR032675">
    <property type="entry name" value="LRR_dom_sf"/>
</dbReference>
<dbReference type="Gene3D" id="1.20.5.190">
    <property type="match status" value="2"/>
</dbReference>
<comment type="caution">
    <text evidence="3">The sequence shown here is derived from an EMBL/GenBank/DDBJ whole genome shotgun (WGS) entry which is preliminary data.</text>
</comment>
<feature type="domain" description="WW" evidence="2">
    <location>
        <begin position="1113"/>
        <end position="1143"/>
    </location>
</feature>
<proteinExistence type="predicted"/>
<dbReference type="VEuPathDB" id="FungiDB:H257_00298"/>
<dbReference type="Pfam" id="PF00397">
    <property type="entry name" value="WW"/>
    <property type="match status" value="2"/>
</dbReference>
<evidence type="ECO:0000313" key="4">
    <source>
        <dbReference type="Proteomes" id="UP000285712"/>
    </source>
</evidence>
<dbReference type="GO" id="GO:0031146">
    <property type="term" value="P:SCF-dependent proteasomal ubiquitin-dependent protein catabolic process"/>
    <property type="evidence" value="ECO:0007669"/>
    <property type="project" value="TreeGrafter"/>
</dbReference>
<dbReference type="Pfam" id="PF25372">
    <property type="entry name" value="DUF7885"/>
    <property type="match status" value="1"/>
</dbReference>
<dbReference type="InterPro" id="IPR036020">
    <property type="entry name" value="WW_dom_sf"/>
</dbReference>
<dbReference type="InterPro" id="IPR001202">
    <property type="entry name" value="WW_dom"/>
</dbReference>
<feature type="domain" description="WW" evidence="2">
    <location>
        <begin position="1057"/>
        <end position="1085"/>
    </location>
</feature>
<dbReference type="CDD" id="cd23767">
    <property type="entry name" value="IQCD"/>
    <property type="match status" value="1"/>
</dbReference>
<reference evidence="3 4" key="1">
    <citation type="submission" date="2018-08" db="EMBL/GenBank/DDBJ databases">
        <title>Aphanomyces genome sequencing and annotation.</title>
        <authorList>
            <person name="Minardi D."/>
            <person name="Oidtmann B."/>
            <person name="Van Der Giezen M."/>
            <person name="Studholme D.J."/>
        </authorList>
    </citation>
    <scope>NUCLEOTIDE SEQUENCE [LARGE SCALE GENOMIC DNA]</scope>
    <source>
        <strain evidence="3 4">Sv</strain>
    </source>
</reference>
<dbReference type="SUPFAM" id="SSF51045">
    <property type="entry name" value="WW domain"/>
    <property type="match status" value="2"/>
</dbReference>
<dbReference type="PANTHER" id="PTHR13318">
    <property type="entry name" value="PARTNER OF PAIRED, ISOFORM B-RELATED"/>
    <property type="match status" value="1"/>
</dbReference>
<feature type="domain" description="WW" evidence="2">
    <location>
        <begin position="1199"/>
        <end position="1233"/>
    </location>
</feature>
<dbReference type="SMART" id="SM00015">
    <property type="entry name" value="IQ"/>
    <property type="match status" value="9"/>
</dbReference>
<organism evidence="3 4">
    <name type="scientific">Aphanomyces astaci</name>
    <name type="common">Crayfish plague agent</name>
    <dbReference type="NCBI Taxonomy" id="112090"/>
    <lineage>
        <taxon>Eukaryota</taxon>
        <taxon>Sar</taxon>
        <taxon>Stramenopiles</taxon>
        <taxon>Oomycota</taxon>
        <taxon>Saprolegniomycetes</taxon>
        <taxon>Saprolegniales</taxon>
        <taxon>Verrucalvaceae</taxon>
        <taxon>Aphanomyces</taxon>
    </lineage>
</organism>
<dbReference type="SMART" id="SM00456">
    <property type="entry name" value="WW"/>
    <property type="match status" value="5"/>
</dbReference>
<feature type="domain" description="WW" evidence="2">
    <location>
        <begin position="1270"/>
        <end position="1299"/>
    </location>
</feature>
<dbReference type="PROSITE" id="PS50096">
    <property type="entry name" value="IQ"/>
    <property type="match status" value="7"/>
</dbReference>
<dbReference type="Gene3D" id="3.80.10.10">
    <property type="entry name" value="Ribonuclease Inhibitor"/>
    <property type="match status" value="2"/>
</dbReference>
<dbReference type="Pfam" id="PF00612">
    <property type="entry name" value="IQ"/>
    <property type="match status" value="6"/>
</dbReference>
<feature type="compositionally biased region" description="Basic and acidic residues" evidence="1">
    <location>
        <begin position="1"/>
        <end position="12"/>
    </location>
</feature>
<accession>A0A418CR72</accession>
<evidence type="ECO:0000259" key="2">
    <source>
        <dbReference type="PROSITE" id="PS50020"/>
    </source>
</evidence>
<dbReference type="InterPro" id="IPR000048">
    <property type="entry name" value="IQ_motif_EF-hand-BS"/>
</dbReference>
<dbReference type="PROSITE" id="PS50020">
    <property type="entry name" value="WW_DOMAIN_2"/>
    <property type="match status" value="4"/>
</dbReference>
<dbReference type="GO" id="GO:0019005">
    <property type="term" value="C:SCF ubiquitin ligase complex"/>
    <property type="evidence" value="ECO:0007669"/>
    <property type="project" value="TreeGrafter"/>
</dbReference>
<dbReference type="Gene3D" id="2.20.70.10">
    <property type="match status" value="4"/>
</dbReference>
<dbReference type="CDD" id="cd00201">
    <property type="entry name" value="WW"/>
    <property type="match status" value="2"/>
</dbReference>
<gene>
    <name evidence="3" type="ORF">DYB35_004959</name>
</gene>
<dbReference type="Gene3D" id="4.10.270.10">
    <property type="entry name" value="Myosin, subunit A"/>
    <property type="match status" value="1"/>
</dbReference>
<dbReference type="SUPFAM" id="SSF52047">
    <property type="entry name" value="RNI-like"/>
    <property type="match status" value="1"/>
</dbReference>
<evidence type="ECO:0000313" key="3">
    <source>
        <dbReference type="EMBL" id="RHY84052.1"/>
    </source>
</evidence>
<protein>
    <recommendedName>
        <fullName evidence="2">WW domain-containing protein</fullName>
    </recommendedName>
</protein>
<evidence type="ECO:0000256" key="1">
    <source>
        <dbReference type="SAM" id="MobiDB-lite"/>
    </source>
</evidence>
<sequence length="1372" mass="156551">MKLLKKRDDRPESLLPDESLLFTRPPGKPVSVWGGGDDDESGHTSSNGISRAWFKKRPRSPGVNSKLKPIDNEMKSPRRMRSFLLNFLADDIGTFRTEIDLYQHAIDSGLAVTDATVQEVSHLVPGLTSLKLSNCIDVTDAGIWYNFVHFIYPYQLRSQLNLVAISHPNYLRLNSIRSVARHCPGLTSIYLRKCDKVTDLGLRVLAHQCRLVTVDLTDCVQIGDLALATLAAGCWTIETLVLARCVAVSDAGIAKIAQCCKGLTHLDVSECAHVGEFGDKALVELGKWCGNLRHLDLFGCRHVRDAGVRAIATGCPHLSTLKLTGCRDVGSGSIRELADRCHALERLSLAGCIRTHNDDLLRLAASCSQLKWLDISGSPNISNRGIAALAQHCKSLEHLNVSQCPHVSDKVLHTIATHMKSITSLSIMDCARITEAGIDTLTAACTKLFTLNMTNCPHIRRRYLHQLVARLEYVDWSSTYFGIEPLANAIELQNHVGIVLALLRKQASAILIQAIMRGCLARGGIYGAMLRRVLRDVLPKIQALVRGFLARAGYRRMRLAIVQEAKTRVIQRAFRHYKVKMLCRRARRVMQIRQHQDAAALIFQKVLHHTFLEHHRLVVHRMREDLRRIAQLDSRRQAMTEVAAIRVQRLWRGHKGRGDVALRKKLIELRRVQAEKEQVAASYLQRVYRGHHGRKDFAKRLVEREKARMRNARAMQIQRAHRHHMAWEARKVRLIEEAEARKIRAVIRIQKNWRGVRERQLGMIMLGLVQLRRQEDKAARTIQSMCRGYVSRNFMKAMKMVLAAQEKRDKSLALLQRMFRGYKGRERAEVHVELRKLEVVAKPLFVKIQTYGARVADLTTKVDTLRRALKADQADEAELMTELDKTMTIKSKFHDSARITGAKQRYLTRYLQVQLADQLQKKRMAVAVQSRNLEIAVAECSEAEKQLRSAKRELQPLTEGVERKTKENRVTRLQVKVRREKKAATAIQRHFRGFRVRAAVGEGANRWLELFDPTLNRKYYYNAWSQVRRIVRPLAMDIFDDELVPPWKSNNTSTDKWFQCLDEGSGMFYYFNGHTHEYRWEAPTPEQSRDLFDAQPLDELTQRATSRRSIGHSAWEEMMDPETGVVYYRNANTGESVWSLPPQQVYADMKDSGPGSGGTSTRRRLRTAASLNRQPSLQWQYYYGYGVTTDTGHVTKRSTPRSSPWIEGFDETYQLPYYCNTLSQEYRWTKPEDFDTPVPEGVVPSCSPGREWFEHQDKERLSSRAHESKRDIGAQWAEHVDTDSGYAYYFNTITGETRWSLSPRSAREDPPIGTQTRIPLTLKVKLAALEASAVVEYEGRDDHVAWLHHAIAGNEWIKAQGILEEIVAKQQG</sequence>